<evidence type="ECO:0000313" key="3">
    <source>
        <dbReference type="Proteomes" id="UP000429607"/>
    </source>
</evidence>
<sequence>MKPKEDSPGGGEAPGPPPPAVIDLCSQSQSEEDSYMPEQVAGVKRRPEAEAETPESDEENQSIQNEAKQATVPSVAAQDSHAKDQTDPSPMTVSAVIERKKQEKATNNNDDSPPQFDDNEDTILTFAEMFNFLHGEMEDLGIDKAMEVDSATEYMQSMFAQVFTSHPAEQLEEGKCHYPQLDAAELDVLLRLFIQDRKIGRADPRKWKGRLYDITRAIYKSRRSLIDIVEHRITTAQVTGQSLTNMWVIRAATTASENVDQGVDMTEDTTSSFRFHRATYSPEDIEELRRLCETAYGFPTQLRKPTNKETKIIKGLVEGTILCSRLPDFLKRICSNEALRKIQNTIHAQVEGDLLIKLQPEFPVYPDFQTKARLIGNITMGLENGRHDKQKVIELLQNAKQVYYDRKVHAVHIIFWTREMAAKWSHEVKTLPFRNRTFPLINEHPDDTYTSSPGTVNSAEVWKRQVGADGVTNEKPRARYHVRLLNVSRCMDEAAIDAYIQQRFQGIYTTWQEPSSGNQILQTDTWDIFFKWPGCPSFLAGKRFVNWDGIKILVHHKGIAAAANHFFAEESPHRSRMQMLEVQNDEKVKLTPSQSAEALQHHFKDISGSKSHPDSCIDRRHWGSTTTLRMLAKILHRNIYVVEASSGMGTANFSLFTAGERVCNGMKFMTAKERIFTPSEITDWIKLLKDECTEKASTEGAPLVITFRSNHYNWLRFAVEEKSSTSVSINANNNTPVNAMDFDEDFMMEDTEEATDVQTKVATQEELPPKETQPVIIQQTIPPAQFTGTKLRSLAEQEEFDEIERFGGARKEELTVFSTTGINALIPAHRQPLRDMDMSDDAEVLQWCLQYDVSKDVLGEWQRELRSRESQETYTPSPSTPTPQSDSQCSAEGVEQHGVGRFKGDTDIPTGIRQQMKQLRSQWNQMRSE</sequence>
<comment type="caution">
    <text evidence="2">The sequence shown here is derived from an EMBL/GenBank/DDBJ whole genome shotgun (WGS) entry which is preliminary data.</text>
</comment>
<feature type="compositionally biased region" description="Acidic residues" evidence="1">
    <location>
        <begin position="50"/>
        <end position="60"/>
    </location>
</feature>
<organism evidence="2 3">
    <name type="scientific">Phytophthora rubi</name>
    <dbReference type="NCBI Taxonomy" id="129364"/>
    <lineage>
        <taxon>Eukaryota</taxon>
        <taxon>Sar</taxon>
        <taxon>Stramenopiles</taxon>
        <taxon>Oomycota</taxon>
        <taxon>Peronosporomycetes</taxon>
        <taxon>Peronosporales</taxon>
        <taxon>Peronosporaceae</taxon>
        <taxon>Phytophthora</taxon>
    </lineage>
</organism>
<feature type="region of interest" description="Disordered" evidence="1">
    <location>
        <begin position="1"/>
        <end position="92"/>
    </location>
</feature>
<gene>
    <name evidence="2" type="ORF">PR001_g26843</name>
</gene>
<protein>
    <submittedName>
        <fullName evidence="2">Uncharacterized protein</fullName>
    </submittedName>
</protein>
<feature type="region of interest" description="Disordered" evidence="1">
    <location>
        <begin position="866"/>
        <end position="929"/>
    </location>
</feature>
<feature type="compositionally biased region" description="Low complexity" evidence="1">
    <location>
        <begin position="872"/>
        <end position="890"/>
    </location>
</feature>
<proteinExistence type="predicted"/>
<feature type="region of interest" description="Disordered" evidence="1">
    <location>
        <begin position="99"/>
        <end position="118"/>
    </location>
</feature>
<dbReference type="AlphaFoldDB" id="A0A6A3HT93"/>
<dbReference type="Proteomes" id="UP000429607">
    <property type="component" value="Unassembled WGS sequence"/>
</dbReference>
<accession>A0A6A3HT93</accession>
<feature type="compositionally biased region" description="Polar residues" evidence="1">
    <location>
        <begin position="912"/>
        <end position="929"/>
    </location>
</feature>
<reference evidence="2 3" key="1">
    <citation type="submission" date="2018-09" db="EMBL/GenBank/DDBJ databases">
        <title>Genomic investigation of the strawberry pathogen Phytophthora fragariae indicates pathogenicity is determined by transcriptional variation in three key races.</title>
        <authorList>
            <person name="Adams T.M."/>
            <person name="Armitage A.D."/>
            <person name="Sobczyk M.K."/>
            <person name="Bates H.J."/>
            <person name="Dunwell J.M."/>
            <person name="Nellist C.F."/>
            <person name="Harrison R.J."/>
        </authorList>
    </citation>
    <scope>NUCLEOTIDE SEQUENCE [LARGE SCALE GENOMIC DNA]</scope>
    <source>
        <strain evidence="2 3">SCRP249</strain>
    </source>
</reference>
<name>A0A6A3HT93_9STRA</name>
<evidence type="ECO:0000256" key="1">
    <source>
        <dbReference type="SAM" id="MobiDB-lite"/>
    </source>
</evidence>
<feature type="compositionally biased region" description="Polar residues" evidence="1">
    <location>
        <begin position="61"/>
        <end position="72"/>
    </location>
</feature>
<dbReference type="EMBL" id="QXFV01004122">
    <property type="protein sequence ID" value="KAE8971584.1"/>
    <property type="molecule type" value="Genomic_DNA"/>
</dbReference>
<evidence type="ECO:0000313" key="2">
    <source>
        <dbReference type="EMBL" id="KAE8971584.1"/>
    </source>
</evidence>